<reference evidence="2 3" key="1">
    <citation type="journal article" date="2011" name="Stand. Genomic Sci.">
        <title>Non-contiguous finished genome sequence of Bacteroides coprosuis type strain (PC139).</title>
        <authorList>
            <person name="Land M."/>
            <person name="Held B."/>
            <person name="Gronow S."/>
            <person name="Abt B."/>
            <person name="Lucas S."/>
            <person name="Del Rio T.G."/>
            <person name="Nolan M."/>
            <person name="Tice H."/>
            <person name="Cheng J.F."/>
            <person name="Pitluck S."/>
            <person name="Liolios K."/>
            <person name="Pagani I."/>
            <person name="Ivanova N."/>
            <person name="Mavromatis K."/>
            <person name="Mikhailova N."/>
            <person name="Pati A."/>
            <person name="Tapia R."/>
            <person name="Han C."/>
            <person name="Goodwin L."/>
            <person name="Chen A."/>
            <person name="Palaniappan K."/>
            <person name="Hauser L."/>
            <person name="Brambilla E.M."/>
            <person name="Rohde M."/>
            <person name="Goker M."/>
            <person name="Detter J.C."/>
            <person name="Woyke T."/>
            <person name="Bristow J."/>
            <person name="Eisen J.A."/>
            <person name="Markowitz V."/>
            <person name="Hugenholtz P."/>
            <person name="Kyrpides N.C."/>
            <person name="Klenk H.P."/>
            <person name="Lapidus A."/>
        </authorList>
    </citation>
    <scope>NUCLEOTIDE SEQUENCE</scope>
    <source>
        <strain evidence="2 3">DSM 18011</strain>
    </source>
</reference>
<evidence type="ECO:0000313" key="2">
    <source>
        <dbReference type="EMBL" id="EGJ72281.1"/>
    </source>
</evidence>
<keyword evidence="3" id="KW-1185">Reference proteome</keyword>
<evidence type="ECO:0000313" key="3">
    <source>
        <dbReference type="Proteomes" id="UP000018439"/>
    </source>
</evidence>
<feature type="transmembrane region" description="Helical" evidence="1">
    <location>
        <begin position="23"/>
        <end position="43"/>
    </location>
</feature>
<sequence>MAEYSINKGINHPVEFKGLKSQYLYIFAGGLLAIFVVFAIMYIMGIDQWICIGFAIITASLLIYITFRMNEKYGTHGLMKLFARLNHPKYIINRKAVTHLFTDKRERINYEK</sequence>
<dbReference type="Pfam" id="PF13571">
    <property type="entry name" value="DUF4133"/>
    <property type="match status" value="1"/>
</dbReference>
<accession>F3ZTB3</accession>
<dbReference type="eggNOG" id="ENOG502ZR4G">
    <property type="taxonomic scope" value="Bacteria"/>
</dbReference>
<evidence type="ECO:0000256" key="1">
    <source>
        <dbReference type="SAM" id="Phobius"/>
    </source>
</evidence>
<keyword evidence="1 2" id="KW-0812">Transmembrane</keyword>
<dbReference type="STRING" id="679937.Bcop_2110"/>
<keyword evidence="1" id="KW-1133">Transmembrane helix</keyword>
<dbReference type="HOGENOM" id="CLU_141616_0_0_10"/>
<organism evidence="2 3">
    <name type="scientific">Bacteroides coprosuis DSM 18011</name>
    <dbReference type="NCBI Taxonomy" id="679937"/>
    <lineage>
        <taxon>Bacteria</taxon>
        <taxon>Pseudomonadati</taxon>
        <taxon>Bacteroidota</taxon>
        <taxon>Bacteroidia</taxon>
        <taxon>Bacteroidales</taxon>
        <taxon>Bacteroidaceae</taxon>
        <taxon>Bacteroides</taxon>
    </lineage>
</organism>
<dbReference type="EMBL" id="CM001167">
    <property type="protein sequence ID" value="EGJ72281.1"/>
    <property type="molecule type" value="Genomic_DNA"/>
</dbReference>
<proteinExistence type="predicted"/>
<dbReference type="OrthoDB" id="1273979at2"/>
<feature type="transmembrane region" description="Helical" evidence="1">
    <location>
        <begin position="49"/>
        <end position="67"/>
    </location>
</feature>
<dbReference type="AlphaFoldDB" id="F3ZTB3"/>
<keyword evidence="1" id="KW-0472">Membrane</keyword>
<protein>
    <submittedName>
        <fullName evidence="2">Putative transmembrane conjugate transposon protein</fullName>
    </submittedName>
</protein>
<name>F3ZTB3_9BACE</name>
<dbReference type="InterPro" id="IPR025407">
    <property type="entry name" value="DUF4133"/>
</dbReference>
<dbReference type="Proteomes" id="UP000018439">
    <property type="component" value="Chromosome"/>
</dbReference>
<gene>
    <name evidence="2" type="ORF">Bcop_2110</name>
</gene>